<dbReference type="Proteomes" id="UP000774804">
    <property type="component" value="Unassembled WGS sequence"/>
</dbReference>
<name>A0A8T1HJD1_9STRA</name>
<dbReference type="EMBL" id="RCML01001256">
    <property type="protein sequence ID" value="KAG2964070.1"/>
    <property type="molecule type" value="Genomic_DNA"/>
</dbReference>
<evidence type="ECO:0000313" key="4">
    <source>
        <dbReference type="EMBL" id="KAG2929485.1"/>
    </source>
</evidence>
<dbReference type="EMBL" id="RCMG01000184">
    <property type="protein sequence ID" value="KAG2860418.1"/>
    <property type="molecule type" value="Genomic_DNA"/>
</dbReference>
<evidence type="ECO:0000313" key="7">
    <source>
        <dbReference type="EMBL" id="KAG3212291.1"/>
    </source>
</evidence>
<proteinExistence type="predicted"/>
<reference evidence="7" key="1">
    <citation type="submission" date="2018-05" db="EMBL/GenBank/DDBJ databases">
        <title>Effector identification in a new, highly contiguous assembly of the strawberry crown rot pathogen Phytophthora cactorum.</title>
        <authorList>
            <person name="Armitage A.D."/>
            <person name="Nellist C.F."/>
            <person name="Bates H."/>
            <person name="Vickerstaff R.J."/>
            <person name="Harrison R.J."/>
        </authorList>
    </citation>
    <scope>NUCLEOTIDE SEQUENCE</scope>
    <source>
        <strain evidence="3">15-7</strain>
        <strain evidence="4">4032</strain>
        <strain evidence="5">4040</strain>
        <strain evidence="6">P415</strain>
        <strain evidence="7">P421</strain>
    </source>
</reference>
<evidence type="ECO:0000313" key="6">
    <source>
        <dbReference type="EMBL" id="KAG2964070.1"/>
    </source>
</evidence>
<dbReference type="AlphaFoldDB" id="A0A8T1HJD1"/>
<dbReference type="Proteomes" id="UP000697107">
    <property type="component" value="Unassembled WGS sequence"/>
</dbReference>
<gene>
    <name evidence="3" type="ORF">PC113_g8048</name>
    <name evidence="4" type="ORF">PC115_g6829</name>
    <name evidence="5" type="ORF">PC117_g7994</name>
    <name evidence="6" type="ORF">PC118_g20552</name>
    <name evidence="7" type="ORF">PC129_g16751</name>
</gene>
<dbReference type="EMBL" id="RCMK01000169">
    <property type="protein sequence ID" value="KAG2945980.1"/>
    <property type="molecule type" value="Genomic_DNA"/>
</dbReference>
<evidence type="ECO:0000256" key="1">
    <source>
        <dbReference type="SAM" id="Coils"/>
    </source>
</evidence>
<feature type="compositionally biased region" description="Basic residues" evidence="2">
    <location>
        <begin position="30"/>
        <end position="39"/>
    </location>
</feature>
<accession>A0A8T1HJD1</accession>
<evidence type="ECO:0000313" key="5">
    <source>
        <dbReference type="EMBL" id="KAG2945980.1"/>
    </source>
</evidence>
<keyword evidence="1" id="KW-0175">Coiled coil</keyword>
<feature type="compositionally biased region" description="Polar residues" evidence="2">
    <location>
        <begin position="8"/>
        <end position="19"/>
    </location>
</feature>
<evidence type="ECO:0000313" key="3">
    <source>
        <dbReference type="EMBL" id="KAG2860418.1"/>
    </source>
</evidence>
<dbReference type="VEuPathDB" id="FungiDB:PC110_g22200"/>
<feature type="coiled-coil region" evidence="1">
    <location>
        <begin position="44"/>
        <end position="84"/>
    </location>
</feature>
<evidence type="ECO:0000313" key="8">
    <source>
        <dbReference type="Proteomes" id="UP000760860"/>
    </source>
</evidence>
<dbReference type="EMBL" id="RCMI01000157">
    <property type="protein sequence ID" value="KAG2929485.1"/>
    <property type="molecule type" value="Genomic_DNA"/>
</dbReference>
<dbReference type="Proteomes" id="UP000760860">
    <property type="component" value="Unassembled WGS sequence"/>
</dbReference>
<feature type="region of interest" description="Disordered" evidence="2">
    <location>
        <begin position="1"/>
        <end position="39"/>
    </location>
</feature>
<dbReference type="Proteomes" id="UP000735874">
    <property type="component" value="Unassembled WGS sequence"/>
</dbReference>
<comment type="caution">
    <text evidence="7">The sequence shown here is derived from an EMBL/GenBank/DDBJ whole genome shotgun (WGS) entry which is preliminary data.</text>
</comment>
<dbReference type="Proteomes" id="UP000736787">
    <property type="component" value="Unassembled WGS sequence"/>
</dbReference>
<protein>
    <submittedName>
        <fullName evidence="7">Uncharacterized protein</fullName>
    </submittedName>
</protein>
<evidence type="ECO:0000256" key="2">
    <source>
        <dbReference type="SAM" id="MobiDB-lite"/>
    </source>
</evidence>
<dbReference type="EMBL" id="RCMV01000855">
    <property type="protein sequence ID" value="KAG3212291.1"/>
    <property type="molecule type" value="Genomic_DNA"/>
</dbReference>
<sequence length="124" mass="13956">MSQDNRDTTASASTASEDLTPSAPPSPPATRHRYSRSHNTRLCKELLRSKLRQIERMEEKLQMLTNHSEKLIEARDELAMMLAEEKGDVARLAVAVGVASLDVGYVMSYNVSLEECCRILIEKY</sequence>
<organism evidence="7 8">
    <name type="scientific">Phytophthora cactorum</name>
    <dbReference type="NCBI Taxonomy" id="29920"/>
    <lineage>
        <taxon>Eukaryota</taxon>
        <taxon>Sar</taxon>
        <taxon>Stramenopiles</taxon>
        <taxon>Oomycota</taxon>
        <taxon>Peronosporomycetes</taxon>
        <taxon>Peronosporales</taxon>
        <taxon>Peronosporaceae</taxon>
        <taxon>Phytophthora</taxon>
    </lineage>
</organism>